<evidence type="ECO:0000313" key="1">
    <source>
        <dbReference type="EMBL" id="KAK7500549.1"/>
    </source>
</evidence>
<reference evidence="1 2" key="1">
    <citation type="journal article" date="2023" name="Sci. Data">
        <title>Genome assembly of the Korean intertidal mud-creeper Batillaria attramentaria.</title>
        <authorList>
            <person name="Patra A.K."/>
            <person name="Ho P.T."/>
            <person name="Jun S."/>
            <person name="Lee S.J."/>
            <person name="Kim Y."/>
            <person name="Won Y.J."/>
        </authorList>
    </citation>
    <scope>NUCLEOTIDE SEQUENCE [LARGE SCALE GENOMIC DNA]</scope>
    <source>
        <strain evidence="1">Wonlab-2016</strain>
    </source>
</reference>
<keyword evidence="2" id="KW-1185">Reference proteome</keyword>
<organism evidence="1 2">
    <name type="scientific">Batillaria attramentaria</name>
    <dbReference type="NCBI Taxonomy" id="370345"/>
    <lineage>
        <taxon>Eukaryota</taxon>
        <taxon>Metazoa</taxon>
        <taxon>Spiralia</taxon>
        <taxon>Lophotrochozoa</taxon>
        <taxon>Mollusca</taxon>
        <taxon>Gastropoda</taxon>
        <taxon>Caenogastropoda</taxon>
        <taxon>Sorbeoconcha</taxon>
        <taxon>Cerithioidea</taxon>
        <taxon>Batillariidae</taxon>
        <taxon>Batillaria</taxon>
    </lineage>
</organism>
<sequence>MRKTFQQKMFVQSSKELVLRFRWPQLTTTPGSVYPRISSVTAIEQCRNQGVETNALSGHAKQCTTTKTNTTVDCVLRSGLVLNSDPLIESHLGLCG</sequence>
<proteinExistence type="predicted"/>
<evidence type="ECO:0000313" key="2">
    <source>
        <dbReference type="Proteomes" id="UP001519460"/>
    </source>
</evidence>
<dbReference type="Proteomes" id="UP001519460">
    <property type="component" value="Unassembled WGS sequence"/>
</dbReference>
<gene>
    <name evidence="1" type="ORF">BaRGS_00008124</name>
</gene>
<dbReference type="EMBL" id="JACVVK020000036">
    <property type="protein sequence ID" value="KAK7500549.1"/>
    <property type="molecule type" value="Genomic_DNA"/>
</dbReference>
<accession>A0ABD0LMB7</accession>
<comment type="caution">
    <text evidence="1">The sequence shown here is derived from an EMBL/GenBank/DDBJ whole genome shotgun (WGS) entry which is preliminary data.</text>
</comment>
<protein>
    <submittedName>
        <fullName evidence="1">Uncharacterized protein</fullName>
    </submittedName>
</protein>
<dbReference type="AlphaFoldDB" id="A0ABD0LMB7"/>
<name>A0ABD0LMB7_9CAEN</name>